<sequence length="1329" mass="144300">MYTQSTPHFFGDASLLHDSSPRSTPPVRCDGERMPPDTAPRGNSNDDTTPPWQSQFDYGAHDQLGQHEPADPALPPPAYTELPGQLQAENGLGTNAVVAEDGRVNIRIDNKSRALSQLILPQIERQLSQVQQDPAPPPPYVPEFLGGAPGQRPPPPLNVVIQVVGSRGDVQPFVALGKVLKETYGHRVRLATHPTFADFVVENGLDFFSIGGDPAELMAFMVKNPGLMPGFDTLRSGDVGKRRKGIAEILRGTWRSCIETGNGMGVDPLKQTVEEWMGVEDQLPDELKKPFVADAIIANPPAFGHIHCAEKLGIPLHMMFTMPWSPTQQFPHPLANIQSSNADATITNYISYIMVDILTWQGLGDVINRFRKDSLHLEPVSIIWAPAMSPALIPKPRDWSHHISVAGFYFLDLAQNYTPEPDLASFLDAGEPPVYIGFGSIVVDDPNAMTKMIFEAVKMTGRRALVSKGWGGLGADELGIPEGVFMLGNCPHDWLFKKVSAVVHHGGAGTTAAGIAAGRPTVVVPFFGDQPFWGAMVARAGAGPDPVPYKDLTAEKLAESINKALEPESLERAKELCDKIKQENGSQTGAQAFHQMLNYEDLRCAVTASRPAVWRVKRTSVRLSAQTATVLAQEGELNFSELKLYRSREFEIDEGPIDPISGGASAIMGTATSMMMGVADMPIQTLKLLNIHPDSRASKKGKEKASDGANSVAGSSRSERPEAERSTTDRTDTSVDSTALARSNTEKTTVPSPDMPGTPTHRSTFMSQAFAESAQGSRSSSRERQRRASSGATDSRSNTGASFKPATPGPGLAESMESAVDTGKGLARIVGAGFKSPMDFSLNVAKGLHNVPKLYGAEVRQVDKVTDFQSGLRTAAKEFGFGLYDGITGLVMDPYKGAKKEGAVGFVKGVGQGIFSVPFRVMGGAFSVPGYAMKGLYQEMIKSKGATVQNYIIAARIAQGYDEANGLSQKERDDIVSRWKYVKVGIKKKKNIGAEQMDSLHSLVQEKRQRRQDRWARVNSHFKRPEAQPSFPSATNEHSGYPESTLTHSTGHSNSVTSPGPRTIPPGEQPAWRRQHAATFPARSQESQVSLEAQLIAEEEAERRELEAAIAASISQNSHGDPDEDKLVANAIRASIAELDRTPETASIEEEEQALQRAMQASLDEAGRNGSSAEEKGLLEETIRQSLLDTSRRRQHGSGSEWDSTDNEGDAEFQRIVAESKQVANLHAKYPEEYPAVPGAQEAGIMRDIADATGANGPEHSNQPADVDDEELKKALELSEKAHKDSMETLEKQKNEEDIVLEYVRKQSLLEDEHRRKVAQGGNTVGEGS</sequence>
<dbReference type="InterPro" id="IPR002213">
    <property type="entry name" value="UDP_glucos_trans"/>
</dbReference>
<dbReference type="FunFam" id="3.40.50.2000:FF:000009">
    <property type="entry name" value="Sterol 3-beta-glucosyltransferase UGT80A2"/>
    <property type="match status" value="1"/>
</dbReference>
<reference evidence="6" key="1">
    <citation type="journal article" date="2020" name="Stud. Mycol.">
        <title>101 Dothideomycetes genomes: a test case for predicting lifestyles and emergence of pathogens.</title>
        <authorList>
            <person name="Haridas S."/>
            <person name="Albert R."/>
            <person name="Binder M."/>
            <person name="Bloem J."/>
            <person name="Labutti K."/>
            <person name="Salamov A."/>
            <person name="Andreopoulos B."/>
            <person name="Baker S."/>
            <person name="Barry K."/>
            <person name="Bills G."/>
            <person name="Bluhm B."/>
            <person name="Cannon C."/>
            <person name="Castanera R."/>
            <person name="Culley D."/>
            <person name="Daum C."/>
            <person name="Ezra D."/>
            <person name="Gonzalez J."/>
            <person name="Henrissat B."/>
            <person name="Kuo A."/>
            <person name="Liang C."/>
            <person name="Lipzen A."/>
            <person name="Lutzoni F."/>
            <person name="Magnuson J."/>
            <person name="Mondo S."/>
            <person name="Nolan M."/>
            <person name="Ohm R."/>
            <person name="Pangilinan J."/>
            <person name="Park H.-J."/>
            <person name="Ramirez L."/>
            <person name="Alfaro M."/>
            <person name="Sun H."/>
            <person name="Tritt A."/>
            <person name="Yoshinaga Y."/>
            <person name="Zwiers L.-H."/>
            <person name="Turgeon B."/>
            <person name="Goodwin S."/>
            <person name="Spatafora J."/>
            <person name="Crous P."/>
            <person name="Grigoriev I."/>
        </authorList>
    </citation>
    <scope>NUCLEOTIDE SEQUENCE</scope>
    <source>
        <strain evidence="6">HMLAC05119</strain>
    </source>
</reference>
<gene>
    <name evidence="6" type="ORF">BDU57DRAFT_540091</name>
</gene>
<dbReference type="Pfam" id="PF03033">
    <property type="entry name" value="Glyco_transf_28"/>
    <property type="match status" value="1"/>
</dbReference>
<feature type="domain" description="Erythromycin biosynthesis protein CIII-like C-terminal" evidence="5">
    <location>
        <begin position="479"/>
        <end position="584"/>
    </location>
</feature>
<name>A0A6A5QH05_AMPQU</name>
<dbReference type="InterPro" id="IPR010610">
    <property type="entry name" value="EryCIII-like_C"/>
</dbReference>
<evidence type="ECO:0000256" key="2">
    <source>
        <dbReference type="SAM" id="Coils"/>
    </source>
</evidence>
<dbReference type="Proteomes" id="UP000800096">
    <property type="component" value="Unassembled WGS sequence"/>
</dbReference>
<dbReference type="GO" id="GO:0016906">
    <property type="term" value="F:sterol 3-beta-glucosyltransferase activity"/>
    <property type="evidence" value="ECO:0007669"/>
    <property type="project" value="UniProtKB-ARBA"/>
</dbReference>
<feature type="compositionally biased region" description="Polar residues" evidence="3">
    <location>
        <begin position="1030"/>
        <end position="1060"/>
    </location>
</feature>
<accession>A0A6A5QH05</accession>
<dbReference type="SMART" id="SM00726">
    <property type="entry name" value="UIM"/>
    <property type="match status" value="4"/>
</dbReference>
<feature type="domain" description="Glycosyltransferase family 28 N-terminal" evidence="4">
    <location>
        <begin position="159"/>
        <end position="330"/>
    </location>
</feature>
<keyword evidence="2" id="KW-0175">Coiled coil</keyword>
<dbReference type="GO" id="GO:0005975">
    <property type="term" value="P:carbohydrate metabolic process"/>
    <property type="evidence" value="ECO:0007669"/>
    <property type="project" value="InterPro"/>
</dbReference>
<evidence type="ECO:0000256" key="3">
    <source>
        <dbReference type="SAM" id="MobiDB-lite"/>
    </source>
</evidence>
<dbReference type="SUPFAM" id="SSF53756">
    <property type="entry name" value="UDP-Glycosyltransferase/glycogen phosphorylase"/>
    <property type="match status" value="1"/>
</dbReference>
<feature type="compositionally biased region" description="Basic and acidic residues" evidence="3">
    <location>
        <begin position="717"/>
        <end position="733"/>
    </location>
</feature>
<feature type="region of interest" description="Disordered" evidence="3">
    <location>
        <begin position="1005"/>
        <end position="1087"/>
    </location>
</feature>
<keyword evidence="1" id="KW-0808">Transferase</keyword>
<dbReference type="CDD" id="cd03784">
    <property type="entry name" value="GT1_Gtf-like"/>
    <property type="match status" value="1"/>
</dbReference>
<dbReference type="FunFam" id="3.40.50.2000:FF:000100">
    <property type="entry name" value="Glycosyltransferase family 1 protein"/>
    <property type="match status" value="1"/>
</dbReference>
<dbReference type="InterPro" id="IPR003903">
    <property type="entry name" value="UIM_dom"/>
</dbReference>
<feature type="compositionally biased region" description="Polar residues" evidence="3">
    <location>
        <begin position="740"/>
        <end position="751"/>
    </location>
</feature>
<feature type="region of interest" description="Disordered" evidence="3">
    <location>
        <begin position="696"/>
        <end position="819"/>
    </location>
</feature>
<organism evidence="6 7">
    <name type="scientific">Ampelomyces quisqualis</name>
    <name type="common">Powdery mildew agent</name>
    <dbReference type="NCBI Taxonomy" id="50730"/>
    <lineage>
        <taxon>Eukaryota</taxon>
        <taxon>Fungi</taxon>
        <taxon>Dikarya</taxon>
        <taxon>Ascomycota</taxon>
        <taxon>Pezizomycotina</taxon>
        <taxon>Dothideomycetes</taxon>
        <taxon>Pleosporomycetidae</taxon>
        <taxon>Pleosporales</taxon>
        <taxon>Pleosporineae</taxon>
        <taxon>Phaeosphaeriaceae</taxon>
        <taxon>Ampelomyces</taxon>
    </lineage>
</organism>
<evidence type="ECO:0000256" key="1">
    <source>
        <dbReference type="ARBA" id="ARBA00022679"/>
    </source>
</evidence>
<feature type="coiled-coil region" evidence="2">
    <location>
        <begin position="1089"/>
        <end position="1116"/>
    </location>
</feature>
<dbReference type="Pfam" id="PF06722">
    <property type="entry name" value="EryCIII-like_C"/>
    <property type="match status" value="1"/>
</dbReference>
<evidence type="ECO:0000259" key="5">
    <source>
        <dbReference type="Pfam" id="PF06722"/>
    </source>
</evidence>
<evidence type="ECO:0000313" key="6">
    <source>
        <dbReference type="EMBL" id="KAF1914110.1"/>
    </source>
</evidence>
<evidence type="ECO:0000259" key="4">
    <source>
        <dbReference type="Pfam" id="PF03033"/>
    </source>
</evidence>
<feature type="region of interest" description="Disordered" evidence="3">
    <location>
        <begin position="1239"/>
        <end position="1273"/>
    </location>
</feature>
<feature type="region of interest" description="Disordered" evidence="3">
    <location>
        <begin position="1141"/>
        <end position="1208"/>
    </location>
</feature>
<dbReference type="PANTHER" id="PTHR48050:SF13">
    <property type="entry name" value="STEROL 3-BETA-GLUCOSYLTRANSFERASE UGT80A2"/>
    <property type="match status" value="1"/>
</dbReference>
<evidence type="ECO:0000313" key="7">
    <source>
        <dbReference type="Proteomes" id="UP000800096"/>
    </source>
</evidence>
<feature type="region of interest" description="Disordered" evidence="3">
    <location>
        <begin position="1"/>
        <end position="83"/>
    </location>
</feature>
<dbReference type="InterPro" id="IPR050426">
    <property type="entry name" value="Glycosyltransferase_28"/>
</dbReference>
<feature type="compositionally biased region" description="Basic and acidic residues" evidence="3">
    <location>
        <begin position="1173"/>
        <end position="1183"/>
    </location>
</feature>
<keyword evidence="7" id="KW-1185">Reference proteome</keyword>
<feature type="compositionally biased region" description="Polar residues" evidence="3">
    <location>
        <begin position="41"/>
        <end position="56"/>
    </location>
</feature>
<dbReference type="Gene3D" id="3.40.50.2000">
    <property type="entry name" value="Glycogen Phosphorylase B"/>
    <property type="match status" value="2"/>
</dbReference>
<dbReference type="PANTHER" id="PTHR48050">
    <property type="entry name" value="STEROL 3-BETA-GLUCOSYLTRANSFERASE"/>
    <property type="match status" value="1"/>
</dbReference>
<proteinExistence type="predicted"/>
<feature type="compositionally biased region" description="Basic and acidic residues" evidence="3">
    <location>
        <begin position="1005"/>
        <end position="1016"/>
    </location>
</feature>
<dbReference type="InterPro" id="IPR004276">
    <property type="entry name" value="GlycoTrans_28_N"/>
</dbReference>
<dbReference type="OrthoDB" id="5835829at2759"/>
<protein>
    <submittedName>
        <fullName evidence="6">Uncharacterized protein</fullName>
    </submittedName>
</protein>
<dbReference type="EMBL" id="ML979137">
    <property type="protein sequence ID" value="KAF1914110.1"/>
    <property type="molecule type" value="Genomic_DNA"/>
</dbReference>
<feature type="region of interest" description="Disordered" evidence="3">
    <location>
        <begin position="1310"/>
        <end position="1329"/>
    </location>
</feature>